<dbReference type="PANTHER" id="PTHR43777:SF1">
    <property type="entry name" value="MOLYBDENUM COFACTOR CYTIDYLYLTRANSFERASE"/>
    <property type="match status" value="1"/>
</dbReference>
<dbReference type="InterPro" id="IPR025877">
    <property type="entry name" value="MobA-like_NTP_Trfase"/>
</dbReference>
<keyword evidence="1" id="KW-0460">Magnesium</keyword>
<evidence type="ECO:0000256" key="1">
    <source>
        <dbReference type="ARBA" id="ARBA00022842"/>
    </source>
</evidence>
<accession>A0ABY5RTX4</accession>
<sequence length="195" mass="20391">MNTIAAIILAAGRGTRFGPAPKLLALLDGTPLVRHVTEAAVRSSARPVIVVTGHRADDVEAAVRTQPVQVTRNSVFADGLSTSLLAGFSALPPGIEAAIVLLGDMPLVTADLIDELAAAWRGSGQPAALIPVFDGQRGNPVVLSRALEDPIRELSGDAGAGRILRDHPGVVEWPVKSPSILQDIDTPNELRSLQI</sequence>
<dbReference type="RefSeq" id="WP_173947896.1">
    <property type="nucleotide sequence ID" value="NZ_CP102845.1"/>
</dbReference>
<protein>
    <submittedName>
        <fullName evidence="3">Nucleotidyltransferase family protein</fullName>
    </submittedName>
</protein>
<dbReference type="SUPFAM" id="SSF53448">
    <property type="entry name" value="Nucleotide-diphospho-sugar transferases"/>
    <property type="match status" value="1"/>
</dbReference>
<keyword evidence="4" id="KW-1185">Reference proteome</keyword>
<dbReference type="Proteomes" id="UP001017257">
    <property type="component" value="Chromosome"/>
</dbReference>
<evidence type="ECO:0000313" key="3">
    <source>
        <dbReference type="EMBL" id="UVF20453.1"/>
    </source>
</evidence>
<gene>
    <name evidence="3" type="ORF">HPT29_004730</name>
</gene>
<name>A0ABY5RTX4_9HYPH</name>
<dbReference type="CDD" id="cd04182">
    <property type="entry name" value="GT_2_like_f"/>
    <property type="match status" value="1"/>
</dbReference>
<proteinExistence type="predicted"/>
<reference evidence="3" key="1">
    <citation type="submission" date="2022-08" db="EMBL/GenBank/DDBJ databases">
        <title>Microvirga terrae sp. nov., isolated from soil.</title>
        <authorList>
            <person name="Kim K.H."/>
            <person name="Seo Y.L."/>
            <person name="Kim J.M."/>
            <person name="Lee J.K."/>
            <person name="Han D.M."/>
            <person name="Jeon C.O."/>
        </authorList>
    </citation>
    <scope>NUCLEOTIDE SEQUENCE</scope>
    <source>
        <strain evidence="3">R24</strain>
    </source>
</reference>
<dbReference type="PANTHER" id="PTHR43777">
    <property type="entry name" value="MOLYBDENUM COFACTOR CYTIDYLYLTRANSFERASE"/>
    <property type="match status" value="1"/>
</dbReference>
<evidence type="ECO:0000313" key="4">
    <source>
        <dbReference type="Proteomes" id="UP001017257"/>
    </source>
</evidence>
<organism evidence="3 4">
    <name type="scientific">Microvirga terrae</name>
    <dbReference type="NCBI Taxonomy" id="2740529"/>
    <lineage>
        <taxon>Bacteria</taxon>
        <taxon>Pseudomonadati</taxon>
        <taxon>Pseudomonadota</taxon>
        <taxon>Alphaproteobacteria</taxon>
        <taxon>Hyphomicrobiales</taxon>
        <taxon>Methylobacteriaceae</taxon>
        <taxon>Microvirga</taxon>
    </lineage>
</organism>
<dbReference type="EMBL" id="CP102845">
    <property type="protein sequence ID" value="UVF20453.1"/>
    <property type="molecule type" value="Genomic_DNA"/>
</dbReference>
<dbReference type="InterPro" id="IPR029044">
    <property type="entry name" value="Nucleotide-diphossugar_trans"/>
</dbReference>
<dbReference type="Gene3D" id="3.90.550.10">
    <property type="entry name" value="Spore Coat Polysaccharide Biosynthesis Protein SpsA, Chain A"/>
    <property type="match status" value="1"/>
</dbReference>
<dbReference type="Pfam" id="PF12804">
    <property type="entry name" value="NTP_transf_3"/>
    <property type="match status" value="1"/>
</dbReference>
<evidence type="ECO:0000259" key="2">
    <source>
        <dbReference type="Pfam" id="PF12804"/>
    </source>
</evidence>
<feature type="domain" description="MobA-like NTP transferase" evidence="2">
    <location>
        <begin position="6"/>
        <end position="167"/>
    </location>
</feature>